<organism evidence="4 5">
    <name type="scientific">Janthinobacterium psychrotolerans</name>
    <dbReference type="NCBI Taxonomy" id="1747903"/>
    <lineage>
        <taxon>Bacteria</taxon>
        <taxon>Pseudomonadati</taxon>
        <taxon>Pseudomonadota</taxon>
        <taxon>Betaproteobacteria</taxon>
        <taxon>Burkholderiales</taxon>
        <taxon>Oxalobacteraceae</taxon>
        <taxon>Janthinobacterium</taxon>
    </lineage>
</organism>
<reference evidence="4 5" key="1">
    <citation type="submission" date="2016-04" db="EMBL/GenBank/DDBJ databases">
        <title>Draft genome sequence of Janthinobacterium psychrotolerans sp. nov., isolated from freshwater sediments in Denmark.</title>
        <authorList>
            <person name="Gong X."/>
            <person name="Skrivergaard S."/>
            <person name="Korsgaard B.S."/>
            <person name="Schreiber L."/>
            <person name="Marshall I.P."/>
            <person name="Finster K."/>
            <person name="Schramm A."/>
        </authorList>
    </citation>
    <scope>NUCLEOTIDE SEQUENCE [LARGE SCALE GENOMIC DNA]</scope>
    <source>
        <strain evidence="4 5">S3-2</strain>
    </source>
</reference>
<dbReference type="Pfam" id="PF20155">
    <property type="entry name" value="TMP_3"/>
    <property type="match status" value="1"/>
</dbReference>
<keyword evidence="5" id="KW-1185">Reference proteome</keyword>
<sequence length="1761" mass="180618">MAYQGPNAIIHIGVDGVDESRRQLNNLNESMNEVGNSVSDSVNKVLSGIAVGVVVKEIIRMSDTYDQIIAKLRQSTSSSAQLVSVQKELVAQAERQRVSLESIADLYAKTTGVATEMGASQKDVLKFTEGVAAALRLQGTSSDAASGALTQLGQAIGGTKVQAEEYNSILDGARPLLQAVSNHIAAAGGSVSALTALVKDGKVTSAEFFAAAVLGSDELVKAAGEIPLTFSQALGIAQDRMMLFVGGMNESTGVVTLMSKSIVAASEVVVMLSNHLDVVVSVVGTLIAARLGSWAVAAAGSMYQTVVASRALAAANVATAQTEFAAAVAADRVTQARVIELRAAVLAAEGNVALAITTNGLIPAEANATRTALALTSAHTALAAAQGAASVAAGVLSTAMAVLGGPVGLIITALGIGATAWYMWGKSASDAQKEAAGGMEESSAEIFANLDKQNAKLRERLALAKAGQAELAKTDSPAVQDLAKMLTKINALRAQGIALSGVEQITMYDLEYQYKRNLGKVQEGLDLKKAVEGVTRDSKLQSWYAQNGSNSQKLAAELQKLRDEFGTIPPEMEKIVRAKYPAEGGAELKAGLAASLDAIKASVEQQKTLRTESLATMAEMNRQGLVSEVEYNDARVAAVLAAGIDVAKVKAAEMASVAKLTAKDDAERIANAAKVAGLERERVEALRSSAVAAKLLREQIAFDKDKPLRDAEDASNKEVSAIYDQVAAIELQIRTYGMLPAAITAVAIADLEAQKAALAGFDNSEQATAAIDRKIAALQRLKTAQATSTELDTGSDVARAKDLLDILTAVDNATKQAAAGMADSFGAIGAAIGGLTTAMSGYGQVQATIAAELAAATKNANGDTTKIARANAAAAQQSAQAQIKSYGDMAAAGKGFFKENSAGYKVLQTTEKAFRAYEMAMALESMVKKIFFKETEVAANIGLNTAKVSGEAAASAASTGLAATEASAWGITAVVKALASLPFPLNLAAGAATLAAVVAIGAKLMGGMGGSSVSLSEQRQAANGTGSVLGDSSAKSESIAHSLAIMEKNSGLGLAHTISMDSSLKQMVSGIGNLSSLLARDGVTAAGGGAAAGVQTGTKVLGGTLGTVTGAVAGGVGGAALGTYLGMGMAAIGGPLGLAIGAVLGSVLGGVVSKLFNTSTSIKDQGITGKAMSLGDVDALGFTAQAYADINTKKKALGISYSSKNSTQTAALSDEMNDQFSMIISSMGDTIRSAADVLGLGGAAFNAKLNTFVVDLGKISLKDLKGEEQQKALETAFSKLGDDMAKFGVAGLAQYQAVGEGYLETLVRVTNDYMQVSDVLAVLGKSFNVTGLGAIALSESLITAAGGLDKLTSGTGFFVENFLTEAERMAPITKSVNDAMGKLGVSGVTTVDQFKALVLAQDLSTVAGQAMYAQLIAIAEPFKTAADYAAELAAATGDFAAVAKTASEIASEHRDLQQQLNELTKSENQLLVIQRAGIADVNKALFDQVQAAKAVVSAKDALSKAYDTEKSAMTSSLTALKSWATTVGGLNASLALGNQSILTPEQRYAEARAQFEKTLAAANAGDTSAQSGLSAAEQAFLTASQVVNASDAKYVADYARVMAANDEAMRWASTQVDVQQASLDALTKQVSGLITINDSVLTVAQAITNLQMAMGVSNGLGVEFTNAPAPVPVVFDATRYSAGSNAGSDALVAEIRGLREDNKALQKAVDGLRAEQKDQTGASIRATVESNASAARVVVAGVDKSAKTSAWEKANRKAEYV</sequence>
<keyword evidence="2" id="KW-0812">Transmembrane</keyword>
<feature type="transmembrane region" description="Helical" evidence="2">
    <location>
        <begin position="1136"/>
        <end position="1156"/>
    </location>
</feature>
<evidence type="ECO:0000313" key="5">
    <source>
        <dbReference type="Proteomes" id="UP000092713"/>
    </source>
</evidence>
<keyword evidence="1" id="KW-0175">Coiled coil</keyword>
<evidence type="ECO:0000259" key="3">
    <source>
        <dbReference type="Pfam" id="PF20155"/>
    </source>
</evidence>
<name>A0A1A7BVY6_9BURK</name>
<gene>
    <name evidence="4" type="ORF">ASR47_1003390</name>
</gene>
<keyword evidence="2" id="KW-0472">Membrane</keyword>
<evidence type="ECO:0000313" key="4">
    <source>
        <dbReference type="EMBL" id="OBV37726.1"/>
    </source>
</evidence>
<keyword evidence="2" id="KW-1133">Transmembrane helix</keyword>
<dbReference type="PANTHER" id="PTHR34491:SF74">
    <property type="entry name" value="DUF4456 DOMAIN-CONTAINING PROTEIN"/>
    <property type="match status" value="1"/>
</dbReference>
<proteinExistence type="predicted"/>
<dbReference type="RefSeq" id="WP_065309934.1">
    <property type="nucleotide sequence ID" value="NZ_LOCQ01000060.1"/>
</dbReference>
<dbReference type="Proteomes" id="UP000092713">
    <property type="component" value="Unassembled WGS sequence"/>
</dbReference>
<evidence type="ECO:0000256" key="1">
    <source>
        <dbReference type="SAM" id="Coils"/>
    </source>
</evidence>
<feature type="coiled-coil region" evidence="1">
    <location>
        <begin position="1446"/>
        <end position="1476"/>
    </location>
</feature>
<dbReference type="PATRIC" id="fig|1747903.4.peg.1254"/>
<accession>A0A1A7BVY6</accession>
<dbReference type="STRING" id="1747903.ASR47_1003390"/>
<dbReference type="InterPro" id="IPR013491">
    <property type="entry name" value="Tape_meas_N"/>
</dbReference>
<dbReference type="PANTHER" id="PTHR34491">
    <property type="entry name" value="A-TYPE INCLUSION PROTEIN, PUTATIVE-RELATED"/>
    <property type="match status" value="1"/>
</dbReference>
<evidence type="ECO:0000256" key="2">
    <source>
        <dbReference type="SAM" id="Phobius"/>
    </source>
</evidence>
<dbReference type="NCBIfam" id="TIGR02675">
    <property type="entry name" value="tape_meas_nterm"/>
    <property type="match status" value="1"/>
</dbReference>
<feature type="coiled-coil region" evidence="1">
    <location>
        <begin position="1688"/>
        <end position="1715"/>
    </location>
</feature>
<feature type="domain" description="Tape measure protein N-terminal" evidence="3">
    <location>
        <begin position="56"/>
        <end position="250"/>
    </location>
</feature>
<comment type="caution">
    <text evidence="4">The sequence shown here is derived from an EMBL/GenBank/DDBJ whole genome shotgun (WGS) entry which is preliminary data.</text>
</comment>
<protein>
    <submittedName>
        <fullName evidence="4">Tape measure domain-containing protein</fullName>
    </submittedName>
</protein>
<dbReference type="EMBL" id="LOCQ01000060">
    <property type="protein sequence ID" value="OBV37726.1"/>
    <property type="molecule type" value="Genomic_DNA"/>
</dbReference>
<dbReference type="OrthoDB" id="8695541at2"/>